<evidence type="ECO:0000259" key="11">
    <source>
        <dbReference type="PROSITE" id="PS51160"/>
    </source>
</evidence>
<evidence type="ECO:0000313" key="13">
    <source>
        <dbReference type="EMBL" id="RAY15688.1"/>
    </source>
</evidence>
<dbReference type="Pfam" id="PF22521">
    <property type="entry name" value="HypF_C_2"/>
    <property type="match status" value="1"/>
</dbReference>
<dbReference type="PROSITE" id="PS51160">
    <property type="entry name" value="ACYLPHOSPHATASE_3"/>
    <property type="match status" value="1"/>
</dbReference>
<dbReference type="GO" id="GO:0003725">
    <property type="term" value="F:double-stranded RNA binding"/>
    <property type="evidence" value="ECO:0007669"/>
    <property type="project" value="InterPro"/>
</dbReference>
<evidence type="ECO:0000256" key="4">
    <source>
        <dbReference type="ARBA" id="ARBA00022723"/>
    </source>
</evidence>
<evidence type="ECO:0000256" key="3">
    <source>
        <dbReference type="ARBA" id="ARBA00022598"/>
    </source>
</evidence>
<dbReference type="InterPro" id="IPR036046">
    <property type="entry name" value="Acylphosphatase-like_dom_sf"/>
</dbReference>
<dbReference type="Pfam" id="PF01300">
    <property type="entry name" value="Sua5_yciO_yrdC"/>
    <property type="match status" value="1"/>
</dbReference>
<dbReference type="Gene3D" id="3.30.110.120">
    <property type="match status" value="1"/>
</dbReference>
<feature type="active site" evidence="9">
    <location>
        <position position="37"/>
    </location>
</feature>
<dbReference type="InterPro" id="IPR041440">
    <property type="entry name" value="HypF_C"/>
</dbReference>
<dbReference type="UniPathway" id="UPA00335"/>
<evidence type="ECO:0000256" key="10">
    <source>
        <dbReference type="SAM" id="MobiDB-lite"/>
    </source>
</evidence>
<dbReference type="Gene3D" id="3.30.420.40">
    <property type="match status" value="1"/>
</dbReference>
<accession>A0A365H9K9</accession>
<keyword evidence="4" id="KW-0479">Metal-binding</keyword>
<dbReference type="InterPro" id="IPR017968">
    <property type="entry name" value="Acylphosphatase_CS"/>
</dbReference>
<comment type="similarity">
    <text evidence="2 8">Belongs to the carbamoyltransferase HypF family.</text>
</comment>
<dbReference type="GO" id="GO:0008270">
    <property type="term" value="F:zinc ion binding"/>
    <property type="evidence" value="ECO:0007669"/>
    <property type="project" value="UniProtKB-KW"/>
</dbReference>
<dbReference type="InterPro" id="IPR006070">
    <property type="entry name" value="Sua5-like_dom"/>
</dbReference>
<dbReference type="Gene3D" id="3.90.870.50">
    <property type="match status" value="1"/>
</dbReference>
<keyword evidence="9" id="KW-0378">Hydrolase</keyword>
<dbReference type="GO" id="GO:0016743">
    <property type="term" value="F:carboxyl- or carbamoyltransferase activity"/>
    <property type="evidence" value="ECO:0007669"/>
    <property type="project" value="UniProtKB-UniRule"/>
</dbReference>
<feature type="domain" description="Acylphosphatase-like" evidence="11">
    <location>
        <begin position="4"/>
        <end position="90"/>
    </location>
</feature>
<dbReference type="EC" id="6.2.-.-" evidence="8"/>
<evidence type="ECO:0000256" key="9">
    <source>
        <dbReference type="PROSITE-ProRule" id="PRU00520"/>
    </source>
</evidence>
<dbReference type="NCBIfam" id="TIGR00143">
    <property type="entry name" value="hypF"/>
    <property type="match status" value="1"/>
</dbReference>
<comment type="catalytic activity">
    <reaction evidence="7">
        <text>C-terminal L-cysteinyl-[HypE protein] + carbamoyl phosphate + ATP + H2O = C-terminal S-carboxamide-L-cysteinyl-[HypE protein] + AMP + phosphate + diphosphate + H(+)</text>
        <dbReference type="Rhea" id="RHEA:55636"/>
        <dbReference type="Rhea" id="RHEA-COMP:14247"/>
        <dbReference type="Rhea" id="RHEA-COMP:14392"/>
        <dbReference type="ChEBI" id="CHEBI:15377"/>
        <dbReference type="ChEBI" id="CHEBI:15378"/>
        <dbReference type="ChEBI" id="CHEBI:30616"/>
        <dbReference type="ChEBI" id="CHEBI:33019"/>
        <dbReference type="ChEBI" id="CHEBI:43474"/>
        <dbReference type="ChEBI" id="CHEBI:58228"/>
        <dbReference type="ChEBI" id="CHEBI:76913"/>
        <dbReference type="ChEBI" id="CHEBI:139126"/>
        <dbReference type="ChEBI" id="CHEBI:456215"/>
    </reaction>
</comment>
<dbReference type="PROSITE" id="PS00150">
    <property type="entry name" value="ACYLPHOSPHATASE_1"/>
    <property type="match status" value="1"/>
</dbReference>
<evidence type="ECO:0000256" key="7">
    <source>
        <dbReference type="ARBA" id="ARBA00048220"/>
    </source>
</evidence>
<feature type="region of interest" description="Disordered" evidence="10">
    <location>
        <begin position="236"/>
        <end position="267"/>
    </location>
</feature>
<dbReference type="PANTHER" id="PTHR42959:SF1">
    <property type="entry name" value="CARBAMOYLTRANSFERASE HYPF"/>
    <property type="match status" value="1"/>
</dbReference>
<dbReference type="Pfam" id="PF17788">
    <property type="entry name" value="HypF_C"/>
    <property type="match status" value="1"/>
</dbReference>
<dbReference type="SUPFAM" id="SSF54975">
    <property type="entry name" value="Acylphosphatase/BLUF domain-like"/>
    <property type="match status" value="1"/>
</dbReference>
<keyword evidence="13" id="KW-0808">Transferase</keyword>
<comment type="catalytic activity">
    <reaction evidence="9">
        <text>an acyl phosphate + H2O = a carboxylate + phosphate + H(+)</text>
        <dbReference type="Rhea" id="RHEA:14965"/>
        <dbReference type="ChEBI" id="CHEBI:15377"/>
        <dbReference type="ChEBI" id="CHEBI:15378"/>
        <dbReference type="ChEBI" id="CHEBI:29067"/>
        <dbReference type="ChEBI" id="CHEBI:43474"/>
        <dbReference type="ChEBI" id="CHEBI:59918"/>
        <dbReference type="EC" id="3.6.1.7"/>
    </reaction>
</comment>
<gene>
    <name evidence="13" type="primary">hypF</name>
    <name evidence="13" type="ORF">DPM19_07850</name>
</gene>
<dbReference type="Gene3D" id="3.90.870.40">
    <property type="match status" value="1"/>
</dbReference>
<dbReference type="GO" id="GO:0016874">
    <property type="term" value="F:ligase activity"/>
    <property type="evidence" value="ECO:0007669"/>
    <property type="project" value="UniProtKB-UniRule"/>
</dbReference>
<dbReference type="Pfam" id="PF00708">
    <property type="entry name" value="Acylphosphatase"/>
    <property type="match status" value="1"/>
</dbReference>
<dbReference type="GO" id="GO:0003998">
    <property type="term" value="F:acylphosphatase activity"/>
    <property type="evidence" value="ECO:0007669"/>
    <property type="project" value="UniProtKB-EC"/>
</dbReference>
<evidence type="ECO:0000256" key="5">
    <source>
        <dbReference type="ARBA" id="ARBA00022771"/>
    </source>
</evidence>
<dbReference type="InterPro" id="IPR055128">
    <property type="entry name" value="HypF_C_2"/>
</dbReference>
<dbReference type="InterPro" id="IPR001792">
    <property type="entry name" value="Acylphosphatase-like_dom"/>
</dbReference>
<dbReference type="SUPFAM" id="SSF55821">
    <property type="entry name" value="YrdC/RibB"/>
    <property type="match status" value="1"/>
</dbReference>
<reference evidence="13 14" key="1">
    <citation type="submission" date="2018-06" db="EMBL/GenBank/DDBJ databases">
        <title>Actinomadura craniellae sp. nov. isolated from marine sponge Craniella sp.</title>
        <authorList>
            <person name="Li L."/>
            <person name="Xu Q.H."/>
            <person name="Lin H.W."/>
            <person name="Lu Y.H."/>
        </authorList>
    </citation>
    <scope>NUCLEOTIDE SEQUENCE [LARGE SCALE GENOMIC DNA]</scope>
    <source>
        <strain evidence="13 14">LHW63021</strain>
    </source>
</reference>
<dbReference type="PIRSF" id="PIRSF006256">
    <property type="entry name" value="CMPcnvr_hdrg_mat"/>
    <property type="match status" value="1"/>
</dbReference>
<dbReference type="AlphaFoldDB" id="A0A365H9K9"/>
<keyword evidence="14" id="KW-1185">Reference proteome</keyword>
<keyword evidence="3" id="KW-0436">Ligase</keyword>
<name>A0A365H9K9_9ACTN</name>
<sequence>MSARQRIRVEGIVQGVGFRPFVYGLATRLGVRGSVRNDPGGVLIDAEGDRGALDRLLAGLETGPPALAVVERIQVEDLPPAGLPGFTIVPSGDGGPGRTLISADTATCVACLAEVLDPADRRYRHPFANCTGCGPRFTVVTGVPYDRARTTMVGFALCDDCRHEYADPADRRFHAQPTCCPRCGPRLELTVREPGDLAARSPGAGATGGLAVEAAWPPGVGTARSSGAEVADAPAIGAARPPGAGATGDPATGAARSPGAGVGGDPAAWLPGAGAMADPATGTAPSRGVGVAGDLVAEAARLLAAGAVLAVKGLGGYHLAVDASDETAVAALRARKRRPDKPFALLAANADAVRELCEGVTGALPVLAGRRRPIVLLPRRPAAPVAPSVAPGRRELGVMLPSTPLHHLLARELGRPMVLTSANVASEPIVHLDEEVPRLAGLVDGVLAHDRPIHARADDSVVRIFRGRELPVRRSRGYAPEPVPLPVPAARPVLACGGELKNTFCLARGRRAFLSPHVGDLADHATYRAFTEGIEHFRLLFGIRPEVVAHDLHPGYPSTGYALELDGVETVGVQHHHAHIASCLADNGAAGPVLGVAFDGTGHGLDGTVWGGEFLVADLAGFERVAHLEPVRLPGGDAAVREPWRMAAAYLLAACGANAPDLPVAVRHGERWRLVTLLARRGTRAPWTSSAGRLFDAVAAVLDLRDTVTYEGQAAIDLEQCADPAEPGAYPAEVAEGDPLVVRGTDLFRAAVDDLLAGATAGVIAARFHRGLADAIARTVEILRDRTGLATVALSGGVFQNVLLLGLTVERLERRGLRVLTHTRVPPGDGGLSLGQAAVAAARCGRG</sequence>
<dbReference type="OrthoDB" id="9808093at2"/>
<comment type="caution">
    <text evidence="13">The sequence shown here is derived from an EMBL/GenBank/DDBJ whole genome shotgun (WGS) entry which is preliminary data.</text>
</comment>
<dbReference type="EMBL" id="QLYX01000003">
    <property type="protein sequence ID" value="RAY15688.1"/>
    <property type="molecule type" value="Genomic_DNA"/>
</dbReference>
<proteinExistence type="inferred from homology"/>
<evidence type="ECO:0000256" key="2">
    <source>
        <dbReference type="ARBA" id="ARBA00008097"/>
    </source>
</evidence>
<protein>
    <recommendedName>
        <fullName evidence="8">Carbamoyltransferase</fullName>
        <ecNumber evidence="8">6.2.-.-</ecNumber>
    </recommendedName>
</protein>
<dbReference type="Pfam" id="PF07503">
    <property type="entry name" value="zf-HYPF"/>
    <property type="match status" value="2"/>
</dbReference>
<comment type="pathway">
    <text evidence="1">Protein modification; [NiFe] hydrogenase maturation.</text>
</comment>
<dbReference type="GO" id="GO:0051604">
    <property type="term" value="P:protein maturation"/>
    <property type="evidence" value="ECO:0007669"/>
    <property type="project" value="TreeGrafter"/>
</dbReference>
<evidence type="ECO:0000313" key="14">
    <source>
        <dbReference type="Proteomes" id="UP000251891"/>
    </source>
</evidence>
<dbReference type="Gene3D" id="3.30.420.360">
    <property type="match status" value="1"/>
</dbReference>
<evidence type="ECO:0000256" key="1">
    <source>
        <dbReference type="ARBA" id="ARBA00004711"/>
    </source>
</evidence>
<keyword evidence="6" id="KW-0862">Zinc</keyword>
<dbReference type="InterPro" id="IPR011125">
    <property type="entry name" value="Znf_HypF"/>
</dbReference>
<dbReference type="FunFam" id="3.30.420.40:FF:000124">
    <property type="entry name" value="Carbamoyltransferase HypF"/>
    <property type="match status" value="1"/>
</dbReference>
<feature type="compositionally biased region" description="Low complexity" evidence="10">
    <location>
        <begin position="236"/>
        <end position="256"/>
    </location>
</feature>
<feature type="active site" evidence="9">
    <location>
        <position position="19"/>
    </location>
</feature>
<evidence type="ECO:0000256" key="6">
    <source>
        <dbReference type="ARBA" id="ARBA00022833"/>
    </source>
</evidence>
<dbReference type="RefSeq" id="WP_111864175.1">
    <property type="nucleotide sequence ID" value="NZ_QLYX01000003.1"/>
</dbReference>
<dbReference type="PANTHER" id="PTHR42959">
    <property type="entry name" value="CARBAMOYLTRANSFERASE"/>
    <property type="match status" value="1"/>
</dbReference>
<dbReference type="InterPro" id="IPR004421">
    <property type="entry name" value="Carbamoyltransferase_HypF"/>
</dbReference>
<dbReference type="InterPro" id="IPR051060">
    <property type="entry name" value="Carbamoyltrans_HypF-like"/>
</dbReference>
<dbReference type="Proteomes" id="UP000251891">
    <property type="component" value="Unassembled WGS sequence"/>
</dbReference>
<dbReference type="PROSITE" id="PS51163">
    <property type="entry name" value="YRDC"/>
    <property type="match status" value="1"/>
</dbReference>
<organism evidence="13 14">
    <name type="scientific">Actinomadura craniellae</name>
    <dbReference type="NCBI Taxonomy" id="2231787"/>
    <lineage>
        <taxon>Bacteria</taxon>
        <taxon>Bacillati</taxon>
        <taxon>Actinomycetota</taxon>
        <taxon>Actinomycetes</taxon>
        <taxon>Streptosporangiales</taxon>
        <taxon>Thermomonosporaceae</taxon>
        <taxon>Actinomadura</taxon>
    </lineage>
</organism>
<feature type="domain" description="YrdC-like" evidence="12">
    <location>
        <begin position="293"/>
        <end position="477"/>
    </location>
</feature>
<evidence type="ECO:0000259" key="12">
    <source>
        <dbReference type="PROSITE" id="PS51163"/>
    </source>
</evidence>
<evidence type="ECO:0000256" key="8">
    <source>
        <dbReference type="PIRNR" id="PIRNR006256"/>
    </source>
</evidence>
<keyword evidence="5" id="KW-0863">Zinc-finger</keyword>
<dbReference type="InterPro" id="IPR017945">
    <property type="entry name" value="DHBP_synth_RibB-like_a/b_dom"/>
</dbReference>